<comment type="similarity">
    <text evidence="1 2">Belongs to the RNase T2 family.</text>
</comment>
<dbReference type="PROSITE" id="PS00530">
    <property type="entry name" value="RNASE_T2_1"/>
    <property type="match status" value="1"/>
</dbReference>
<feature type="signal peptide" evidence="3">
    <location>
        <begin position="1"/>
        <end position="28"/>
    </location>
</feature>
<keyword evidence="5" id="KW-1185">Reference proteome</keyword>
<dbReference type="InterPro" id="IPR033130">
    <property type="entry name" value="RNase_T2_His_AS_2"/>
</dbReference>
<gene>
    <name evidence="4" type="ORF">NWP17_04270</name>
</gene>
<dbReference type="EMBL" id="JANQDH010000026">
    <property type="protein sequence ID" value="MDH6059661.1"/>
    <property type="molecule type" value="Genomic_DNA"/>
</dbReference>
<dbReference type="GO" id="GO:0033897">
    <property type="term" value="F:ribonuclease T2 activity"/>
    <property type="evidence" value="ECO:0007669"/>
    <property type="project" value="InterPro"/>
</dbReference>
<sequence length="334" mass="36680">MWRSLKKILALVMVLVLSSILLPNPALAFVSYQGQFTATSACEAVSSIRTGTNPDNVTLTPGQVYQIVGKNKDNASHYLVEIANVSPSQRWVPINCVGSVESVAQANDTPSPIFAVPTADDYLLALSWQPAFCEGRPDKTECQILAADPDRFEAKNFVLHGLWPQPRANVYCNVSKSDITYDKEKNWELLPAVENELSPATWEQLQAVMPGTKSNLHRHEWIKHGTCYPGSAEEYFVESIALLDAFNKSPVQTLIASNIGKQLAIQEIDQALSNFGPDTGEKVEVKCSNSLLGELWVNLKGDITPTSLVAELLTNSPKARSEQYASCLIDDARD</sequence>
<dbReference type="InterPro" id="IPR001568">
    <property type="entry name" value="RNase_T2-like"/>
</dbReference>
<evidence type="ECO:0000313" key="5">
    <source>
        <dbReference type="Proteomes" id="UP001159387"/>
    </source>
</evidence>
<evidence type="ECO:0000256" key="2">
    <source>
        <dbReference type="RuleBase" id="RU004328"/>
    </source>
</evidence>
<dbReference type="InterPro" id="IPR036430">
    <property type="entry name" value="RNase_T2-like_sf"/>
</dbReference>
<dbReference type="AlphaFoldDB" id="A0AA43GQW1"/>
<dbReference type="Gene3D" id="3.90.730.10">
    <property type="entry name" value="Ribonuclease T2-like"/>
    <property type="match status" value="1"/>
</dbReference>
<organism evidence="4 5">
    <name type="scientific">Chrysosporum bergii ANA360D</name>
    <dbReference type="NCBI Taxonomy" id="617107"/>
    <lineage>
        <taxon>Bacteria</taxon>
        <taxon>Bacillati</taxon>
        <taxon>Cyanobacteriota</taxon>
        <taxon>Cyanophyceae</taxon>
        <taxon>Nostocales</taxon>
        <taxon>Nodulariaceae</taxon>
        <taxon>Chrysosporum</taxon>
    </lineage>
</organism>
<dbReference type="RefSeq" id="WP_280653672.1">
    <property type="nucleotide sequence ID" value="NZ_JANQDH010000026.1"/>
</dbReference>
<keyword evidence="3" id="KW-0732">Signal</keyword>
<protein>
    <submittedName>
        <fullName evidence="4">Uncharacterized protein</fullName>
    </submittedName>
</protein>
<dbReference type="SUPFAM" id="SSF55895">
    <property type="entry name" value="Ribonuclease Rh-like"/>
    <property type="match status" value="1"/>
</dbReference>
<dbReference type="GO" id="GO:0006401">
    <property type="term" value="P:RNA catabolic process"/>
    <property type="evidence" value="ECO:0007669"/>
    <property type="project" value="UniProtKB-ARBA"/>
</dbReference>
<comment type="caution">
    <text evidence="4">The sequence shown here is derived from an EMBL/GenBank/DDBJ whole genome shotgun (WGS) entry which is preliminary data.</text>
</comment>
<name>A0AA43GQW1_9CYAN</name>
<dbReference type="GO" id="GO:0003723">
    <property type="term" value="F:RNA binding"/>
    <property type="evidence" value="ECO:0007669"/>
    <property type="project" value="InterPro"/>
</dbReference>
<dbReference type="PROSITE" id="PS00531">
    <property type="entry name" value="RNASE_T2_2"/>
    <property type="match status" value="1"/>
</dbReference>
<dbReference type="PANTHER" id="PTHR11240:SF22">
    <property type="entry name" value="RIBONUCLEASE T2"/>
    <property type="match status" value="1"/>
</dbReference>
<feature type="chain" id="PRO_5041241783" evidence="3">
    <location>
        <begin position="29"/>
        <end position="334"/>
    </location>
</feature>
<dbReference type="Pfam" id="PF00445">
    <property type="entry name" value="Ribonuclease_T2"/>
    <property type="match status" value="1"/>
</dbReference>
<evidence type="ECO:0000313" key="4">
    <source>
        <dbReference type="EMBL" id="MDH6059661.1"/>
    </source>
</evidence>
<dbReference type="Proteomes" id="UP001159387">
    <property type="component" value="Unassembled WGS sequence"/>
</dbReference>
<reference evidence="4 5" key="1">
    <citation type="journal article" date="2023" name="J. Phycol.">
        <title>Chrysosporum ovalisporum is synonymous with the true-branching cyanobacterium Umezakia natans (Nostocales/Aphanizomenonaceae).</title>
        <authorList>
            <person name="McGregor G.B."/>
            <person name="Sendall B.C."/>
            <person name="Niiyama Y."/>
            <person name="Tuji A."/>
            <person name="Willis A."/>
        </authorList>
    </citation>
    <scope>NUCLEOTIDE SEQUENCE [LARGE SCALE GENOMIC DNA]</scope>
    <source>
        <strain evidence="4 5">ANA360D</strain>
    </source>
</reference>
<evidence type="ECO:0000256" key="1">
    <source>
        <dbReference type="ARBA" id="ARBA00007469"/>
    </source>
</evidence>
<dbReference type="InterPro" id="IPR018188">
    <property type="entry name" value="RNase_T2_His_AS_1"/>
</dbReference>
<evidence type="ECO:0000256" key="3">
    <source>
        <dbReference type="SAM" id="SignalP"/>
    </source>
</evidence>
<dbReference type="PANTHER" id="PTHR11240">
    <property type="entry name" value="RIBONUCLEASE T2"/>
    <property type="match status" value="1"/>
</dbReference>
<accession>A0AA43GQW1</accession>
<proteinExistence type="inferred from homology"/>